<keyword evidence="2" id="KW-1185">Reference proteome</keyword>
<protein>
    <submittedName>
        <fullName evidence="1">Uncharacterized protein</fullName>
    </submittedName>
</protein>
<dbReference type="AlphaFoldDB" id="A0A506VCC0"/>
<name>A0A506VCC0_9GAMM</name>
<gene>
    <name evidence="1" type="ORF">FKM52_05975</name>
</gene>
<dbReference type="OrthoDB" id="6555538at2"/>
<evidence type="ECO:0000313" key="1">
    <source>
        <dbReference type="EMBL" id="TPW43116.1"/>
    </source>
</evidence>
<dbReference type="RefSeq" id="WP_141175294.1">
    <property type="nucleotide sequence ID" value="NZ_JBHUFX010000013.1"/>
</dbReference>
<reference evidence="1 2" key="1">
    <citation type="submission" date="2019-06" db="EMBL/GenBank/DDBJ databases">
        <authorList>
            <person name="Yang Y."/>
        </authorList>
    </citation>
    <scope>NUCLEOTIDE SEQUENCE [LARGE SCALE GENOMIC DNA]</scope>
    <source>
        <strain evidence="1 2">BIT-26</strain>
    </source>
</reference>
<proteinExistence type="predicted"/>
<dbReference type="PROSITE" id="PS51257">
    <property type="entry name" value="PROKAR_LIPOPROTEIN"/>
    <property type="match status" value="1"/>
</dbReference>
<comment type="caution">
    <text evidence="1">The sequence shown here is derived from an EMBL/GenBank/DDBJ whole genome shotgun (WGS) entry which is preliminary data.</text>
</comment>
<evidence type="ECO:0000313" key="2">
    <source>
        <dbReference type="Proteomes" id="UP000319523"/>
    </source>
</evidence>
<sequence>MKSRVAGAAIAVIVLALMGCKEEEGIHFIKNPDNPGEVLTPPAWASMAREELQGALSMSVFSARCKLLYRDSRWFVGCKPANAKAPVMLYALKKNEALRESFIAMAVNNQARQYTRQNVLLRQIVVSAEPHEPALIIEKLQQDFTALNDA</sequence>
<dbReference type="EMBL" id="VHQI01000003">
    <property type="protein sequence ID" value="TPW43116.1"/>
    <property type="molecule type" value="Genomic_DNA"/>
</dbReference>
<accession>A0A506VCC0</accession>
<organism evidence="1 2">
    <name type="scientific">Mixta tenebrionis</name>
    <dbReference type="NCBI Taxonomy" id="2562439"/>
    <lineage>
        <taxon>Bacteria</taxon>
        <taxon>Pseudomonadati</taxon>
        <taxon>Pseudomonadota</taxon>
        <taxon>Gammaproteobacteria</taxon>
        <taxon>Enterobacterales</taxon>
        <taxon>Erwiniaceae</taxon>
        <taxon>Mixta</taxon>
    </lineage>
</organism>
<dbReference type="Proteomes" id="UP000319523">
    <property type="component" value="Unassembled WGS sequence"/>
</dbReference>